<feature type="transmembrane region" description="Helical" evidence="2">
    <location>
        <begin position="168"/>
        <end position="186"/>
    </location>
</feature>
<dbReference type="OrthoDB" id="303417at2759"/>
<feature type="transmembrane region" description="Helical" evidence="2">
    <location>
        <begin position="297"/>
        <end position="317"/>
    </location>
</feature>
<sequence>MERQKTNNINDQILESQFMKSQEKSYYESNKQKQYQKELEEKKYDSIITKLQKKCLQFYFKEYYKLLNTFKRSKMLSIFIILILELQNFSISFYDGIGGENKQGLGTYLAYFRIHPLISSASTLSKSKLIAISQYIFLFIIVLSISSIIMLFILRLFNMKINKQIKNLIVLVGSFINKVVIIIAYLPVLDQYFLIASNYTNYPQLLVLSNVNLILYNIWMFGYILHDFDYSFIIEDHMSKRESYWTFFNILYYFIQAIIINTSLTWQIPLINSAIGLFRMIDYLVEMNYFSKPISSLVSSLRSINFILSLYISIYSYQSFNESNYKLDFLIIVMCPIIMKLGLFVYRTLYDFLTQDKEFPKRFQTFDLKIRNMLSYTFLDYEDYLKKGSGIHFESFFTNHISSCYLEDCYCKMFIKDYSVNELLSSKLRERYMQYYTISQFHTFINKKQSNQSDKRAKFLFFAYLIEIVKIPTKAFTEIVQMKYSNNYSSLKEQYILESIVKKAKVNFKGYFNSNSNQNQRINMMSVIDFDELLFKITKAIRCILVDCREFFNFLSQDYFTLKVLQQKGNKLIQLRDYVDKILKILFNLNPFSRYLYFITEIFLDNFNFKGVKISSYISKSNRISLQSLSKDDLTINLYKPNSCIIYISLLNPIGKINRVTSSVETIFGQKKENLIGQNCGILMPFIIQKFHDKFLSHFIERGISKQNLENQMSIVLCKQQNGFIFPMIKRIKIDQFTEKDFGVCAFFEQINNGYDYMLCNRKGAIQGISQKLFEDTISKFLKSPDKLAQYDIGRLIPITSGLIANHLIQEQVELTTVMILPQNEKYNSYFFKYKNHPQDQIVQFMRNIDKHDNEFLYYEVSIKIMKQDTQLRNLNYYYVEFQRVKKIRRRFERTEMINSLKKELNYIFSKNIKVQEIDQMVHEIEAYTEDSPYLEQAKQNHMQNQNIFKNLQRNVKSNILSLKFSKELMKSKRSSRNERMSSDDQLSIVGTEGGSYAQKDYRDENNDSNIIKQLYSDKSRYLNEYNYSSTVNERETYFKDNTQGSSKRSNETYTFKKNKLLQKNSIKLQKAQNEDGQDMFKKQYNMNPFASTPLPPSDSEILNGNSLYKQQILSSELINFDDQNSKQQTKQQNQQRFFNSNYETNIFSQVDPQSLAQLYQNAQTPQKEKTKQLQGLSSLNTQNNLLNLSSAIYNDPNSNMSSNFFSPYANQFQFSEQRQQPAFFEKKKGLQSGQTSQVYGNLNGDVSKNYGEFIESNASFQNNYNNSNFISLLSKKNAVQDLNEIDYTQINANLNIDFNKNNPHPPQELNEIYQIENIEQRKQDFQQQDSQNEDQIVIRKKATSQIESFPKTASGGYLNSYSLSELNNSDQNSKLAQGKQQVQSNPVLNNINSQQLILVKEDDDEEDENQGSNKVNSILQNSVQTKEKGTDQKGIVSTDNNLQEANEKNFNDINQIFQETNSIHSSMTSSHSRKLIIINAIYSKKPPFVISSINWFGFLAYIFLCATTIVVFAQLIKQFNSVQINFEQMTIPPLLGYYFSQTLADREFVRITADYNFFKYSNTEVAQIRKQFQDYPVIDLNNFKDTYYIAVVGDSSNNFKTTSFAEFISSNTIKQSDVNSSGEVAKPTILKLQIALEQLIYYLFYYGQLNDGNSSIYTIVNCFQFLEQFNLLEEVSYQASINDLQSVKNLLISTLIIIEIAVSIVVFTIFPIYHIVVKSKEKQLKLIGSFSQDKINVLREKIDVSLNTIISKERFKSVQIKVKENSKRRAISSTDTLSSFSWLLVIFSILILVLISLYPCFNIIFTYTYADDFNKNLNELRYIYEAKKQLSAIYSSNFASLTTALYTKSLSSSLAEQLDAINSNSQNTINGLQAAVQSLQFSRNQMGDYNKILLDILQNDACTPILKILDYVSDSSQDKKNFNITQCQQSYNGILQKGLIITMQNILQGLTSLTDLYHSASYQDYAIAVFKFQDIKDFYQFHQVEVSINNLIEIVKLYMINRGLNYFQFLQNLQIYFFIYCQIILFIIFFVGWTFFVYTMKSSLLQAKKLMSLFPLEYILDNPYIMSHINQEFSKLKESK</sequence>
<dbReference type="EMBL" id="GG662455">
    <property type="protein sequence ID" value="EAS04134.2"/>
    <property type="molecule type" value="Genomic_DNA"/>
</dbReference>
<evidence type="ECO:0000313" key="4">
    <source>
        <dbReference type="Proteomes" id="UP000009168"/>
    </source>
</evidence>
<feature type="transmembrane region" description="Helical" evidence="2">
    <location>
        <begin position="206"/>
        <end position="224"/>
    </location>
</feature>
<protein>
    <submittedName>
        <fullName evidence="3">Transmembrane protein, putative</fullName>
    </submittedName>
</protein>
<keyword evidence="2" id="KW-1133">Transmembrane helix</keyword>
<feature type="transmembrane region" description="Helical" evidence="2">
    <location>
        <begin position="1778"/>
        <end position="1799"/>
    </location>
</feature>
<dbReference type="PANTHER" id="PTHR31600:SF2">
    <property type="entry name" value="GAMETE ENRICHED GENE 10 PROTEIN-RELATED"/>
    <property type="match status" value="1"/>
</dbReference>
<feature type="transmembrane region" description="Helical" evidence="2">
    <location>
        <begin position="1691"/>
        <end position="1717"/>
    </location>
</feature>
<feature type="compositionally biased region" description="Polar residues" evidence="1">
    <location>
        <begin position="1411"/>
        <end position="1425"/>
    </location>
</feature>
<dbReference type="RefSeq" id="XP_001024379.2">
    <property type="nucleotide sequence ID" value="XM_001024379.3"/>
</dbReference>
<dbReference type="STRING" id="312017.Q248B1"/>
<feature type="transmembrane region" description="Helical" evidence="2">
    <location>
        <begin position="244"/>
        <end position="260"/>
    </location>
</feature>
<dbReference type="InParanoid" id="Q248B1"/>
<dbReference type="KEGG" id="tet:TTHERM_00532580"/>
<accession>Q248B1</accession>
<proteinExistence type="predicted"/>
<keyword evidence="2" id="KW-0472">Membrane</keyword>
<evidence type="ECO:0000256" key="2">
    <source>
        <dbReference type="SAM" id="Phobius"/>
    </source>
</evidence>
<dbReference type="InterPro" id="IPR035965">
    <property type="entry name" value="PAS-like_dom_sf"/>
</dbReference>
<dbReference type="GeneID" id="7836176"/>
<evidence type="ECO:0000256" key="1">
    <source>
        <dbReference type="SAM" id="MobiDB-lite"/>
    </source>
</evidence>
<keyword evidence="4" id="KW-1185">Reference proteome</keyword>
<evidence type="ECO:0000313" key="3">
    <source>
        <dbReference type="EMBL" id="EAS04134.2"/>
    </source>
</evidence>
<feature type="region of interest" description="Disordered" evidence="1">
    <location>
        <begin position="1403"/>
        <end position="1438"/>
    </location>
</feature>
<feature type="compositionally biased region" description="Basic and acidic residues" evidence="1">
    <location>
        <begin position="972"/>
        <end position="983"/>
    </location>
</feature>
<feature type="transmembrane region" description="Helical" evidence="2">
    <location>
        <begin position="1494"/>
        <end position="1517"/>
    </location>
</feature>
<feature type="transmembrane region" description="Helical" evidence="2">
    <location>
        <begin position="75"/>
        <end position="94"/>
    </location>
</feature>
<feature type="transmembrane region" description="Helical" evidence="2">
    <location>
        <begin position="2016"/>
        <end position="2039"/>
    </location>
</feature>
<dbReference type="PANTHER" id="PTHR31600">
    <property type="entry name" value="TINY MACROCYSTS PROTEIN B-RELATED"/>
    <property type="match status" value="1"/>
</dbReference>
<reference evidence="4" key="1">
    <citation type="journal article" date="2006" name="PLoS Biol.">
        <title>Macronuclear genome sequence of the ciliate Tetrahymena thermophila, a model eukaryote.</title>
        <authorList>
            <person name="Eisen J.A."/>
            <person name="Coyne R.S."/>
            <person name="Wu M."/>
            <person name="Wu D."/>
            <person name="Thiagarajan M."/>
            <person name="Wortman J.R."/>
            <person name="Badger J.H."/>
            <person name="Ren Q."/>
            <person name="Amedeo P."/>
            <person name="Jones K.M."/>
            <person name="Tallon L.J."/>
            <person name="Delcher A.L."/>
            <person name="Salzberg S.L."/>
            <person name="Silva J.C."/>
            <person name="Haas B.J."/>
            <person name="Majoros W.H."/>
            <person name="Farzad M."/>
            <person name="Carlton J.M."/>
            <person name="Smith R.K. Jr."/>
            <person name="Garg J."/>
            <person name="Pearlman R.E."/>
            <person name="Karrer K.M."/>
            <person name="Sun L."/>
            <person name="Manning G."/>
            <person name="Elde N.C."/>
            <person name="Turkewitz A.P."/>
            <person name="Asai D.J."/>
            <person name="Wilkes D.E."/>
            <person name="Wang Y."/>
            <person name="Cai H."/>
            <person name="Collins K."/>
            <person name="Stewart B.A."/>
            <person name="Lee S.R."/>
            <person name="Wilamowska K."/>
            <person name="Weinberg Z."/>
            <person name="Ruzzo W.L."/>
            <person name="Wloga D."/>
            <person name="Gaertig J."/>
            <person name="Frankel J."/>
            <person name="Tsao C.-C."/>
            <person name="Gorovsky M.A."/>
            <person name="Keeling P.J."/>
            <person name="Waller R.F."/>
            <person name="Patron N.J."/>
            <person name="Cherry J.M."/>
            <person name="Stover N.A."/>
            <person name="Krieger C.J."/>
            <person name="del Toro C."/>
            <person name="Ryder H.F."/>
            <person name="Williamson S.C."/>
            <person name="Barbeau R.A."/>
            <person name="Hamilton E.P."/>
            <person name="Orias E."/>
        </authorList>
    </citation>
    <scope>NUCLEOTIDE SEQUENCE [LARGE SCALE GENOMIC DNA]</scope>
    <source>
        <strain evidence="4">SB210</strain>
    </source>
</reference>
<feature type="region of interest" description="Disordered" evidence="1">
    <location>
        <begin position="972"/>
        <end position="1003"/>
    </location>
</feature>
<feature type="transmembrane region" description="Helical" evidence="2">
    <location>
        <begin position="135"/>
        <end position="156"/>
    </location>
</feature>
<organism evidence="3 4">
    <name type="scientific">Tetrahymena thermophila (strain SB210)</name>
    <dbReference type="NCBI Taxonomy" id="312017"/>
    <lineage>
        <taxon>Eukaryota</taxon>
        <taxon>Sar</taxon>
        <taxon>Alveolata</taxon>
        <taxon>Ciliophora</taxon>
        <taxon>Intramacronucleata</taxon>
        <taxon>Oligohymenophorea</taxon>
        <taxon>Hymenostomatida</taxon>
        <taxon>Tetrahymenina</taxon>
        <taxon>Tetrahymenidae</taxon>
        <taxon>Tetrahymena</taxon>
    </lineage>
</organism>
<keyword evidence="2 3" id="KW-0812">Transmembrane</keyword>
<dbReference type="eggNOG" id="ENOG502SSI2">
    <property type="taxonomic scope" value="Eukaryota"/>
</dbReference>
<name>Q248B1_TETTS</name>
<gene>
    <name evidence="3" type="ORF">TTHERM_00532580</name>
</gene>
<dbReference type="InterPro" id="IPR052994">
    <property type="entry name" value="Tiny_macrocysts_regulators"/>
</dbReference>
<dbReference type="HOGENOM" id="CLU_237068_0_0_1"/>
<feature type="transmembrane region" description="Helical" evidence="2">
    <location>
        <begin position="329"/>
        <end position="349"/>
    </location>
</feature>
<dbReference type="SUPFAM" id="SSF55785">
    <property type="entry name" value="PYP-like sensor domain (PAS domain)"/>
    <property type="match status" value="1"/>
</dbReference>
<dbReference type="Proteomes" id="UP000009168">
    <property type="component" value="Unassembled WGS sequence"/>
</dbReference>